<feature type="transmembrane region" description="Helical" evidence="5">
    <location>
        <begin position="107"/>
        <end position="128"/>
    </location>
</feature>
<feature type="transmembrane region" description="Helical" evidence="5">
    <location>
        <begin position="307"/>
        <end position="329"/>
    </location>
</feature>
<dbReference type="SUPFAM" id="SSF103473">
    <property type="entry name" value="MFS general substrate transporter"/>
    <property type="match status" value="1"/>
</dbReference>
<feature type="transmembrane region" description="Helical" evidence="5">
    <location>
        <begin position="341"/>
        <end position="364"/>
    </location>
</feature>
<name>A0A5P9QDZ9_9MICO</name>
<dbReference type="EMBL" id="CP045529">
    <property type="protein sequence ID" value="QFU98695.1"/>
    <property type="molecule type" value="Genomic_DNA"/>
</dbReference>
<feature type="transmembrane region" description="Helical" evidence="5">
    <location>
        <begin position="172"/>
        <end position="192"/>
    </location>
</feature>
<sequence>MADDQDPETDPHRWRVLAVCLAAGFITLLDVSIVNVAMPSIQQALDASPATLQLVVAGYTLAFGLVLVPAGRLGDAGHRRGLFLAGLAAFALASLAAGLAPNDEWLAVARLVQGGCAGIVSPQVTGYIQQEFRGFERARAFGMFGAVVGVATAIGPLLGGLLIQVFGEENGWRWVFGINVPIVAVVLVAAARTMPRPVVGQRRALDLVGLVGVAATTVAFMTPFVLTTGSGDSPARWWFLALAAALGAATVWWEHRFERRGEDPVLSPDVLGLRSFRFGALLGLAYFAGFTSVFLVVTLFLQNDLGLSALQAGLVGLPFAVASGISALASGRAVSRWGRPVVAVALVVVVVGLAGTDLAIRIIGDEKGHTLLLCCVVATTQCVAGAGSGLVIAPNQTLTLQEVPVRQAGVAGSMLQVGQRVGSALGISAVLSVYYGSRAGGASGATSVGRGLLITIGLVLCALVVALLDARRRAAGSRGEDADAPRAEREAA</sequence>
<evidence type="ECO:0000256" key="1">
    <source>
        <dbReference type="ARBA" id="ARBA00004651"/>
    </source>
</evidence>
<dbReference type="Proteomes" id="UP000326702">
    <property type="component" value="Chromosome"/>
</dbReference>
<feature type="transmembrane region" description="Helical" evidence="5">
    <location>
        <begin position="204"/>
        <end position="225"/>
    </location>
</feature>
<accession>A0A5P9QDZ9</accession>
<evidence type="ECO:0000256" key="2">
    <source>
        <dbReference type="ARBA" id="ARBA00022692"/>
    </source>
</evidence>
<dbReference type="PANTHER" id="PTHR42718">
    <property type="entry name" value="MAJOR FACILITATOR SUPERFAMILY MULTIDRUG TRANSPORTER MFSC"/>
    <property type="match status" value="1"/>
</dbReference>
<keyword evidence="3 5" id="KW-1133">Transmembrane helix</keyword>
<dbReference type="Gene3D" id="1.20.1720.10">
    <property type="entry name" value="Multidrug resistance protein D"/>
    <property type="match status" value="1"/>
</dbReference>
<gene>
    <name evidence="7" type="ORF">KDY119_02214</name>
</gene>
<feature type="transmembrane region" description="Helical" evidence="5">
    <location>
        <begin position="448"/>
        <end position="468"/>
    </location>
</feature>
<keyword evidence="4 5" id="KW-0472">Membrane</keyword>
<evidence type="ECO:0000256" key="3">
    <source>
        <dbReference type="ARBA" id="ARBA00022989"/>
    </source>
</evidence>
<feature type="transmembrane region" description="Helical" evidence="5">
    <location>
        <begin position="237"/>
        <end position="255"/>
    </location>
</feature>
<dbReference type="InterPro" id="IPR011701">
    <property type="entry name" value="MFS"/>
</dbReference>
<dbReference type="PRINTS" id="PR01035">
    <property type="entry name" value="TCRTETA"/>
</dbReference>
<dbReference type="KEGG" id="lxl:KDY119_02214"/>
<dbReference type="AlphaFoldDB" id="A0A5P9QDZ9"/>
<keyword evidence="2 5" id="KW-0812">Transmembrane</keyword>
<dbReference type="PROSITE" id="PS50850">
    <property type="entry name" value="MFS"/>
    <property type="match status" value="1"/>
</dbReference>
<dbReference type="Gene3D" id="1.20.1250.20">
    <property type="entry name" value="MFS general substrate transporter like domains"/>
    <property type="match status" value="1"/>
</dbReference>
<dbReference type="Pfam" id="PF07690">
    <property type="entry name" value="MFS_1"/>
    <property type="match status" value="1"/>
</dbReference>
<feature type="transmembrane region" description="Helical" evidence="5">
    <location>
        <begin position="50"/>
        <end position="70"/>
    </location>
</feature>
<comment type="subcellular location">
    <subcellularLocation>
        <location evidence="1">Cell membrane</location>
        <topology evidence="1">Multi-pass membrane protein</topology>
    </subcellularLocation>
</comment>
<keyword evidence="8" id="KW-1185">Reference proteome</keyword>
<dbReference type="OrthoDB" id="7375466at2"/>
<feature type="transmembrane region" description="Helical" evidence="5">
    <location>
        <begin position="140"/>
        <end position="166"/>
    </location>
</feature>
<evidence type="ECO:0000259" key="6">
    <source>
        <dbReference type="PROSITE" id="PS50850"/>
    </source>
</evidence>
<feature type="transmembrane region" description="Helical" evidence="5">
    <location>
        <begin position="276"/>
        <end position="301"/>
    </location>
</feature>
<feature type="transmembrane region" description="Helical" evidence="5">
    <location>
        <begin position="16"/>
        <end position="38"/>
    </location>
</feature>
<evidence type="ECO:0000313" key="7">
    <source>
        <dbReference type="EMBL" id="QFU98695.1"/>
    </source>
</evidence>
<dbReference type="InterPro" id="IPR020846">
    <property type="entry name" value="MFS_dom"/>
</dbReference>
<dbReference type="CDD" id="cd17321">
    <property type="entry name" value="MFS_MMR_MDR_like"/>
    <property type="match status" value="1"/>
</dbReference>
<evidence type="ECO:0000256" key="5">
    <source>
        <dbReference type="SAM" id="Phobius"/>
    </source>
</evidence>
<dbReference type="GO" id="GO:0022857">
    <property type="term" value="F:transmembrane transporter activity"/>
    <property type="evidence" value="ECO:0007669"/>
    <property type="project" value="InterPro"/>
</dbReference>
<dbReference type="RefSeq" id="WP_036949635.1">
    <property type="nucleotide sequence ID" value="NZ_BAABIH010000017.1"/>
</dbReference>
<organism evidence="7 8">
    <name type="scientific">Luteimicrobium xylanilyticum</name>
    <dbReference type="NCBI Taxonomy" id="1133546"/>
    <lineage>
        <taxon>Bacteria</taxon>
        <taxon>Bacillati</taxon>
        <taxon>Actinomycetota</taxon>
        <taxon>Actinomycetes</taxon>
        <taxon>Micrococcales</taxon>
        <taxon>Luteimicrobium</taxon>
    </lineage>
</organism>
<reference evidence="7 8" key="1">
    <citation type="submission" date="2019-10" db="EMBL/GenBank/DDBJ databases">
        <title>Genome sequence of Luteimicrobium xylanilyticum HY-24.</title>
        <authorList>
            <person name="Kim D.Y."/>
            <person name="Park H.-Y."/>
        </authorList>
    </citation>
    <scope>NUCLEOTIDE SEQUENCE [LARGE SCALE GENOMIC DNA]</scope>
    <source>
        <strain evidence="7 8">HY-24</strain>
    </source>
</reference>
<dbReference type="InterPro" id="IPR036259">
    <property type="entry name" value="MFS_trans_sf"/>
</dbReference>
<proteinExistence type="predicted"/>
<dbReference type="InterPro" id="IPR001958">
    <property type="entry name" value="Tet-R_TetA/multi-R_MdtG-like"/>
</dbReference>
<evidence type="ECO:0000256" key="4">
    <source>
        <dbReference type="ARBA" id="ARBA00023136"/>
    </source>
</evidence>
<protein>
    <submittedName>
        <fullName evidence="7">Putative actinorhodin transporter</fullName>
    </submittedName>
</protein>
<dbReference type="GO" id="GO:0005886">
    <property type="term" value="C:plasma membrane"/>
    <property type="evidence" value="ECO:0007669"/>
    <property type="project" value="UniProtKB-SubCell"/>
</dbReference>
<feature type="domain" description="Major facilitator superfamily (MFS) profile" evidence="6">
    <location>
        <begin position="16"/>
        <end position="473"/>
    </location>
</feature>
<evidence type="ECO:0000313" key="8">
    <source>
        <dbReference type="Proteomes" id="UP000326702"/>
    </source>
</evidence>
<dbReference type="PANTHER" id="PTHR42718:SF39">
    <property type="entry name" value="ACTINORHODIN TRANSPORTER-RELATED"/>
    <property type="match status" value="1"/>
</dbReference>
<feature type="transmembrane region" description="Helical" evidence="5">
    <location>
        <begin position="82"/>
        <end position="101"/>
    </location>
</feature>